<gene>
    <name evidence="1" type="ordered locus">AM1_C0225</name>
</gene>
<protein>
    <recommendedName>
        <fullName evidence="3">Transposase</fullName>
    </recommendedName>
</protein>
<dbReference type="EMBL" id="CP000840">
    <property type="protein sequence ID" value="ABW32159.1"/>
    <property type="molecule type" value="Genomic_DNA"/>
</dbReference>
<geneLocation type="plasmid" evidence="1 2">
    <name>pREB3</name>
</geneLocation>
<sequence length="38" mass="4348">MAVVLNRLGYRLRRVLKAKPPKNCRKPMPSLPISNTKT</sequence>
<keyword evidence="1" id="KW-0614">Plasmid</keyword>
<dbReference type="KEGG" id="amr:AM1_C0225"/>
<evidence type="ECO:0000313" key="2">
    <source>
        <dbReference type="Proteomes" id="UP000000268"/>
    </source>
</evidence>
<evidence type="ECO:0000313" key="1">
    <source>
        <dbReference type="EMBL" id="ABW32159.1"/>
    </source>
</evidence>
<keyword evidence="2" id="KW-1185">Reference proteome</keyword>
<organism evidence="1 2">
    <name type="scientific">Acaryochloris marina (strain MBIC 11017)</name>
    <dbReference type="NCBI Taxonomy" id="329726"/>
    <lineage>
        <taxon>Bacteria</taxon>
        <taxon>Bacillati</taxon>
        <taxon>Cyanobacteriota</taxon>
        <taxon>Cyanophyceae</taxon>
        <taxon>Acaryochloridales</taxon>
        <taxon>Acaryochloridaceae</taxon>
        <taxon>Acaryochloris</taxon>
    </lineage>
</organism>
<proteinExistence type="predicted"/>
<reference evidence="1 2" key="1">
    <citation type="journal article" date="2008" name="Proc. Natl. Acad. Sci. U.S.A.">
        <title>Niche adaptation and genome expansion in the chlorophyll d-producing cyanobacterium Acaryochloris marina.</title>
        <authorList>
            <person name="Swingley W.D."/>
            <person name="Chen M."/>
            <person name="Cheung P.C."/>
            <person name="Conrad A.L."/>
            <person name="Dejesa L.C."/>
            <person name="Hao J."/>
            <person name="Honchak B.M."/>
            <person name="Karbach L.E."/>
            <person name="Kurdoglu A."/>
            <person name="Lahiri S."/>
            <person name="Mastrian S.D."/>
            <person name="Miyashita H."/>
            <person name="Page L."/>
            <person name="Ramakrishna P."/>
            <person name="Satoh S."/>
            <person name="Sattley W.M."/>
            <person name="Shimada Y."/>
            <person name="Taylor H.L."/>
            <person name="Tomo T."/>
            <person name="Tsuchiya T."/>
            <person name="Wang Z.T."/>
            <person name="Raymond J."/>
            <person name="Mimuro M."/>
            <person name="Blankenship R.E."/>
            <person name="Touchman J.W."/>
        </authorList>
    </citation>
    <scope>NUCLEOTIDE SEQUENCE [LARGE SCALE GENOMIC DNA]</scope>
    <source>
        <strain evidence="2">MBIC 11017</strain>
        <plasmid evidence="2">Plasmid pREB3</plasmid>
    </source>
</reference>
<accession>A8ZMW0</accession>
<dbReference type="HOGENOM" id="CLU_3323280_0_0_3"/>
<dbReference type="Proteomes" id="UP000000268">
    <property type="component" value="Plasmid pREB3"/>
</dbReference>
<dbReference type="AlphaFoldDB" id="A8ZMW0"/>
<name>A8ZMW0_ACAM1</name>
<evidence type="ECO:0008006" key="3">
    <source>
        <dbReference type="Google" id="ProtNLM"/>
    </source>
</evidence>